<evidence type="ECO:0000313" key="2">
    <source>
        <dbReference type="Proteomes" id="UP000265618"/>
    </source>
</evidence>
<keyword evidence="2" id="KW-1185">Reference proteome</keyword>
<proteinExistence type="predicted"/>
<organism evidence="1 2">
    <name type="scientific">Kipferlia bialata</name>
    <dbReference type="NCBI Taxonomy" id="797122"/>
    <lineage>
        <taxon>Eukaryota</taxon>
        <taxon>Metamonada</taxon>
        <taxon>Carpediemonas-like organisms</taxon>
        <taxon>Kipferlia</taxon>
    </lineage>
</organism>
<sequence length="201" mass="22637">MGCYFVVVRTHPDGTPDVRENEYGDETALIVDFRIGSWMGDPWSFYFVPVYIAAYRRIQLLEPWNTEALAAIESVVPPNTQRISRSVIEDPAMATILAEAGLGPCKALLYGARKMPIELIRQASVMMESLRDHLAWEEEDLDDTPWSSETYKTEATHTPYSYQYTGPNSNKDCLAESCLIEDVFDAFALGAQESFAYATLE</sequence>
<protein>
    <submittedName>
        <fullName evidence="1">Uncharacterized protein</fullName>
    </submittedName>
</protein>
<gene>
    <name evidence="1" type="ORF">KIPB_009767</name>
</gene>
<name>A0A9K3D2T7_9EUKA</name>
<accession>A0A9K3D2T7</accession>
<dbReference type="Proteomes" id="UP000265618">
    <property type="component" value="Unassembled WGS sequence"/>
</dbReference>
<comment type="caution">
    <text evidence="1">The sequence shown here is derived from an EMBL/GenBank/DDBJ whole genome shotgun (WGS) entry which is preliminary data.</text>
</comment>
<dbReference type="AlphaFoldDB" id="A0A9K3D2T7"/>
<reference evidence="1 2" key="1">
    <citation type="journal article" date="2018" name="PLoS ONE">
        <title>The draft genome of Kipferlia bialata reveals reductive genome evolution in fornicate parasites.</title>
        <authorList>
            <person name="Tanifuji G."/>
            <person name="Takabayashi S."/>
            <person name="Kume K."/>
            <person name="Takagi M."/>
            <person name="Nakayama T."/>
            <person name="Kamikawa R."/>
            <person name="Inagaki Y."/>
            <person name="Hashimoto T."/>
        </authorList>
    </citation>
    <scope>NUCLEOTIDE SEQUENCE [LARGE SCALE GENOMIC DNA]</scope>
    <source>
        <strain evidence="1">NY0173</strain>
    </source>
</reference>
<dbReference type="EMBL" id="BDIP01003415">
    <property type="protein sequence ID" value="GIQ87676.1"/>
    <property type="molecule type" value="Genomic_DNA"/>
</dbReference>
<evidence type="ECO:0000313" key="1">
    <source>
        <dbReference type="EMBL" id="GIQ87676.1"/>
    </source>
</evidence>